<feature type="transmembrane region" description="Helical" evidence="1">
    <location>
        <begin position="27"/>
        <end position="48"/>
    </location>
</feature>
<keyword evidence="3" id="KW-1185">Reference proteome</keyword>
<dbReference type="Proteomes" id="UP001194539">
    <property type="component" value="Unassembled WGS sequence"/>
</dbReference>
<dbReference type="EMBL" id="JACEGD010000020">
    <property type="protein sequence ID" value="MBH5388988.1"/>
    <property type="molecule type" value="Genomic_DNA"/>
</dbReference>
<keyword evidence="1" id="KW-0472">Membrane</keyword>
<proteinExistence type="predicted"/>
<accession>A0ABS0P6Z5</accession>
<dbReference type="RefSeq" id="WP_197488641.1">
    <property type="nucleotide sequence ID" value="NZ_JACEGD010000020.1"/>
</dbReference>
<keyword evidence="1" id="KW-1133">Transmembrane helix</keyword>
<gene>
    <name evidence="2" type="ORF">H1B27_22245</name>
</gene>
<evidence type="ECO:0000313" key="3">
    <source>
        <dbReference type="Proteomes" id="UP001194539"/>
    </source>
</evidence>
<reference evidence="2 3" key="1">
    <citation type="submission" date="2020-07" db="EMBL/GenBank/DDBJ databases">
        <title>Bradyrhizobium diversity isolated from nodules of indigenous legumes of Western Australia.</title>
        <authorList>
            <person name="Klepa M.S."/>
        </authorList>
    </citation>
    <scope>NUCLEOTIDE SEQUENCE [LARGE SCALE GENOMIC DNA]</scope>
    <source>
        <strain evidence="2 3">CNPSo 4019</strain>
    </source>
</reference>
<evidence type="ECO:0000256" key="1">
    <source>
        <dbReference type="SAM" id="Phobius"/>
    </source>
</evidence>
<sequence>MFRTVYEPEFFEAHLSLFDKITAWRTLPVASLQLVTILLLLPVMTASVG</sequence>
<evidence type="ECO:0000313" key="2">
    <source>
        <dbReference type="EMBL" id="MBH5388988.1"/>
    </source>
</evidence>
<organism evidence="2 3">
    <name type="scientific">Bradyrhizobium diversitatis</name>
    <dbReference type="NCBI Taxonomy" id="2755406"/>
    <lineage>
        <taxon>Bacteria</taxon>
        <taxon>Pseudomonadati</taxon>
        <taxon>Pseudomonadota</taxon>
        <taxon>Alphaproteobacteria</taxon>
        <taxon>Hyphomicrobiales</taxon>
        <taxon>Nitrobacteraceae</taxon>
        <taxon>Bradyrhizobium</taxon>
    </lineage>
</organism>
<protein>
    <submittedName>
        <fullName evidence="2">Uncharacterized protein</fullName>
    </submittedName>
</protein>
<name>A0ABS0P6Z5_9BRAD</name>
<keyword evidence="1" id="KW-0812">Transmembrane</keyword>
<comment type="caution">
    <text evidence="2">The sequence shown here is derived from an EMBL/GenBank/DDBJ whole genome shotgun (WGS) entry which is preliminary data.</text>
</comment>